<evidence type="ECO:0000313" key="4">
    <source>
        <dbReference type="EMBL" id="OTW32062.1"/>
    </source>
</evidence>
<reference evidence="3" key="2">
    <citation type="submission" date="2019-11" db="EMBL/GenBank/DDBJ databases">
        <title>Whole genome comparisons of Staphylococcus agnetis isolates from cattle and chickens.</title>
        <authorList>
            <person name="Rhoads D."/>
            <person name="Shwani A."/>
            <person name="Adkins P."/>
            <person name="Calcutt M."/>
            <person name="Middleton J."/>
        </authorList>
    </citation>
    <scope>NUCLEOTIDE SEQUENCE</scope>
    <source>
        <strain evidence="3">1387</strain>
    </source>
</reference>
<dbReference type="eggNOG" id="COG3314">
    <property type="taxonomic scope" value="Bacteria"/>
</dbReference>
<gene>
    <name evidence="4" type="ORF">B9M88_01465</name>
    <name evidence="3" type="ORF">GLV84_03300</name>
    <name evidence="5" type="ORF">MUA95_01165</name>
</gene>
<evidence type="ECO:0000313" key="5">
    <source>
        <dbReference type="EMBL" id="UXU57446.1"/>
    </source>
</evidence>
<feature type="domain" description="Nucleoside transporter/FeoB GTPase Gate" evidence="2">
    <location>
        <begin position="142"/>
        <end position="238"/>
    </location>
</feature>
<feature type="transmembrane region" description="Helical" evidence="1">
    <location>
        <begin position="219"/>
        <end position="239"/>
    </location>
</feature>
<feature type="transmembrane region" description="Helical" evidence="1">
    <location>
        <begin position="246"/>
        <end position="267"/>
    </location>
</feature>
<dbReference type="Pfam" id="PF07670">
    <property type="entry name" value="Gate"/>
    <property type="match status" value="1"/>
</dbReference>
<feature type="transmembrane region" description="Helical" evidence="1">
    <location>
        <begin position="63"/>
        <end position="84"/>
    </location>
</feature>
<reference evidence="4 6" key="1">
    <citation type="submission" date="2017-04" db="EMBL/GenBank/DDBJ databases">
        <title>Staphylococcus agnetis, a potential pathogen in the broiler production.</title>
        <authorList>
            <person name="Poulsen L."/>
        </authorList>
    </citation>
    <scope>NUCLEOTIDE SEQUENCE [LARGE SCALE GENOMIC DNA]</scope>
    <source>
        <strain evidence="4 6">723_310714_2_2_spleen</strain>
    </source>
</reference>
<dbReference type="GeneID" id="57692713"/>
<keyword evidence="1" id="KW-0472">Membrane</keyword>
<protein>
    <submittedName>
        <fullName evidence="3">YjiH family protein</fullName>
    </submittedName>
</protein>
<feature type="transmembrane region" description="Helical" evidence="1">
    <location>
        <begin position="138"/>
        <end position="163"/>
    </location>
</feature>
<feature type="transmembrane region" description="Helical" evidence="1">
    <location>
        <begin position="12"/>
        <end position="33"/>
    </location>
</feature>
<name>A0A085UFV7_9STAP</name>
<accession>A0A085UFV7</accession>
<dbReference type="AlphaFoldDB" id="A0A085UFV7"/>
<dbReference type="RefSeq" id="WP_037565736.1">
    <property type="nucleotide sequence ID" value="NZ_CP031266.1"/>
</dbReference>
<keyword evidence="1" id="KW-1133">Transmembrane helix</keyword>
<evidence type="ECO:0000313" key="3">
    <source>
        <dbReference type="EMBL" id="NJI01885.1"/>
    </source>
</evidence>
<sequence length="459" mass="50937">MTTYQKKDIVRGRLKFIIMSLIGIFLFLLPIGVTNDKGESETTLPIAWLASTMKTIIGDAMPFIILGIITLSGILTILCSTLYKNRLNPERQMAKTFSVGPLWVIVRLLAVVFAWLIYLKVGSEVIYSADTGDLVFSSLLPTLVTIFFFAGLFLPFLMSYGLLEFFGPIFRPIMRPLFKLPGRSTVINLASFLGDGTIGVMIASEQYNQGYYTRREATTIATMFSVVSITFVIVIAETIHLSEHFYYFYLTVILACLACAIILPRLWPLNRVPDTFKNNLKHETLREDNLGNKNPVAYGFEQATVQGMKAPGVKQFFKDGTKTVVDMWLAVLPVVMTIGTIATILATYTPIFRVLGLPFLPLFELLQVPSAKEASETVLIGFADMFLPSLLIEGVKDDLTRFVVGALSVSQLIYLSEVGGVILGSKIPVSLTKLFAIFLMRTVIALPIIALMGHLLFTF</sequence>
<feature type="transmembrane region" description="Helical" evidence="1">
    <location>
        <begin position="96"/>
        <end position="118"/>
    </location>
</feature>
<keyword evidence="1" id="KW-0812">Transmembrane</keyword>
<dbReference type="Proteomes" id="UP001065705">
    <property type="component" value="Chromosome"/>
</dbReference>
<evidence type="ECO:0000313" key="7">
    <source>
        <dbReference type="Proteomes" id="UP000646308"/>
    </source>
</evidence>
<dbReference type="InterPro" id="IPR011642">
    <property type="entry name" value="Gate_dom"/>
</dbReference>
<dbReference type="EMBL" id="NEFX01000002">
    <property type="protein sequence ID" value="OTW32062.1"/>
    <property type="molecule type" value="Genomic_DNA"/>
</dbReference>
<feature type="transmembrane region" description="Helical" evidence="1">
    <location>
        <begin position="184"/>
        <end position="204"/>
    </location>
</feature>
<feature type="transmembrane region" description="Helical" evidence="1">
    <location>
        <begin position="327"/>
        <end position="348"/>
    </location>
</feature>
<organism evidence="3 7">
    <name type="scientific">Staphylococcus agnetis</name>
    <dbReference type="NCBI Taxonomy" id="985762"/>
    <lineage>
        <taxon>Bacteria</taxon>
        <taxon>Bacillati</taxon>
        <taxon>Bacillota</taxon>
        <taxon>Bacilli</taxon>
        <taxon>Bacillales</taxon>
        <taxon>Staphylococcaceae</taxon>
        <taxon>Staphylococcus</taxon>
    </lineage>
</organism>
<keyword evidence="6" id="KW-1185">Reference proteome</keyword>
<feature type="transmembrane region" description="Helical" evidence="1">
    <location>
        <begin position="434"/>
        <end position="457"/>
    </location>
</feature>
<dbReference type="Proteomes" id="UP000646308">
    <property type="component" value="Unassembled WGS sequence"/>
</dbReference>
<dbReference type="Proteomes" id="UP000195208">
    <property type="component" value="Unassembled WGS sequence"/>
</dbReference>
<evidence type="ECO:0000259" key="2">
    <source>
        <dbReference type="Pfam" id="PF07670"/>
    </source>
</evidence>
<proteinExistence type="predicted"/>
<dbReference type="EMBL" id="WMFL01000051">
    <property type="protein sequence ID" value="NJI01885.1"/>
    <property type="molecule type" value="Genomic_DNA"/>
</dbReference>
<evidence type="ECO:0000313" key="6">
    <source>
        <dbReference type="Proteomes" id="UP000195208"/>
    </source>
</evidence>
<evidence type="ECO:0000256" key="1">
    <source>
        <dbReference type="SAM" id="Phobius"/>
    </source>
</evidence>
<dbReference type="EMBL" id="CP094809">
    <property type="protein sequence ID" value="UXU57446.1"/>
    <property type="molecule type" value="Genomic_DNA"/>
</dbReference>
<reference evidence="5" key="3">
    <citation type="submission" date="2022-03" db="EMBL/GenBank/DDBJ databases">
        <title>Comparative Genomics of East African Camel-Associated Staphylococcaceae spp.: Diversity and Inheritance of Traits Involved in Host-Pathogen Interactions.</title>
        <authorList>
            <person name="Akarsu H."/>
            <person name="Liljander A."/>
            <person name="Younan M."/>
            <person name="Brodard I."/>
            <person name="Glucks I."/>
            <person name="Labroussaa F."/>
            <person name="Overesch G."/>
            <person name="Kuhnert P."/>
            <person name="Perreten V."/>
            <person name="Drexler J.F."/>
            <person name="Corman V.M."/>
            <person name="Falquet L."/>
            <person name="Jores J."/>
        </authorList>
    </citation>
    <scope>NUCLEOTIDE SEQUENCE</scope>
    <source>
        <strain evidence="5">IVB6197</strain>
    </source>
</reference>